<dbReference type="CDD" id="cd22231">
    <property type="entry name" value="RHH_NikR_HicB-like"/>
    <property type="match status" value="1"/>
</dbReference>
<dbReference type="Proteomes" id="UP000237822">
    <property type="component" value="Unassembled WGS sequence"/>
</dbReference>
<dbReference type="AlphaFoldDB" id="A0A2T0UZQ2"/>
<evidence type="ECO:0000313" key="2">
    <source>
        <dbReference type="Proteomes" id="UP000237822"/>
    </source>
</evidence>
<dbReference type="GO" id="GO:0006355">
    <property type="term" value="P:regulation of DNA-templated transcription"/>
    <property type="evidence" value="ECO:0007669"/>
    <property type="project" value="InterPro"/>
</dbReference>
<proteinExistence type="predicted"/>
<dbReference type="EMBL" id="PVTI01000002">
    <property type="protein sequence ID" value="PRY63337.1"/>
    <property type="molecule type" value="Genomic_DNA"/>
</dbReference>
<evidence type="ECO:0000313" key="1">
    <source>
        <dbReference type="EMBL" id="PRY63337.1"/>
    </source>
</evidence>
<reference evidence="1 2" key="1">
    <citation type="submission" date="2018-03" db="EMBL/GenBank/DDBJ databases">
        <title>Genomic Encyclopedia of Archaeal and Bacterial Type Strains, Phase II (KMG-II): from individual species to whole genera.</title>
        <authorList>
            <person name="Goeker M."/>
        </authorList>
    </citation>
    <scope>NUCLEOTIDE SEQUENCE [LARGE SCALE GENOMIC DNA]</scope>
    <source>
        <strain evidence="1 2">ATCC BAA-1496</strain>
    </source>
</reference>
<accession>A0A2T0UZQ2</accession>
<organism evidence="1 2">
    <name type="scientific">Knoellia remsis</name>
    <dbReference type="NCBI Taxonomy" id="407159"/>
    <lineage>
        <taxon>Bacteria</taxon>
        <taxon>Bacillati</taxon>
        <taxon>Actinomycetota</taxon>
        <taxon>Actinomycetes</taxon>
        <taxon>Micrococcales</taxon>
        <taxon>Intrasporangiaceae</taxon>
        <taxon>Knoellia</taxon>
    </lineage>
</organism>
<dbReference type="Gene3D" id="1.10.1220.10">
    <property type="entry name" value="Met repressor-like"/>
    <property type="match status" value="1"/>
</dbReference>
<sequence length="77" mass="8542">MKTAVSIPDDVFREADHVAERHGWTRSQLYTHAIRSFLSEQEDDPVTAALDALADEMGAEAPTVNGRDLISSGAWEW</sequence>
<name>A0A2T0UZQ2_9MICO</name>
<gene>
    <name evidence="1" type="ORF">BCF74_102170</name>
</gene>
<dbReference type="InterPro" id="IPR013321">
    <property type="entry name" value="Arc_rbn_hlx_hlx"/>
</dbReference>
<comment type="caution">
    <text evidence="1">The sequence shown here is derived from an EMBL/GenBank/DDBJ whole genome shotgun (WGS) entry which is preliminary data.</text>
</comment>
<protein>
    <recommendedName>
        <fullName evidence="3">Ribbon-helix-helix CopG family protein</fullName>
    </recommendedName>
</protein>
<evidence type="ECO:0008006" key="3">
    <source>
        <dbReference type="Google" id="ProtNLM"/>
    </source>
</evidence>
<dbReference type="OrthoDB" id="73061at2"/>
<keyword evidence="2" id="KW-1185">Reference proteome</keyword>
<dbReference type="RefSeq" id="WP_106296308.1">
    <property type="nucleotide sequence ID" value="NZ_PVTI01000002.1"/>
</dbReference>